<proteinExistence type="predicted"/>
<keyword evidence="1" id="KW-0614">Plasmid</keyword>
<dbReference type="Proteomes" id="UP000002287">
    <property type="component" value="Plasmid pBVIE03"/>
</dbReference>
<organism evidence="1 2">
    <name type="scientific">Burkholderia vietnamiensis (strain G4 / LMG 22486)</name>
    <name type="common">Burkholderia cepacia (strain R1808)</name>
    <dbReference type="NCBI Taxonomy" id="269482"/>
    <lineage>
        <taxon>Bacteria</taxon>
        <taxon>Pseudomonadati</taxon>
        <taxon>Pseudomonadota</taxon>
        <taxon>Betaproteobacteria</taxon>
        <taxon>Burkholderiales</taxon>
        <taxon>Burkholderiaceae</taxon>
        <taxon>Burkholderia</taxon>
        <taxon>Burkholderia cepacia complex</taxon>
    </lineage>
</organism>
<sequence length="123" mass="14251">MADNILRELLRNEPNPVEKLASEQQQLKIHSGWFGELEQRTAHFLKTGKRIVALECGHYVLSKSLHRAACPRCGEMIRSGYDYDGFRRLGMPDEFHWPEDPLLVVNEGERRDGHDTITRRPVI</sequence>
<gene>
    <name evidence="1" type="ordered locus">Bcep1808_7489</name>
</gene>
<dbReference type="HOGENOM" id="CLU_2056498_0_0_4"/>
<evidence type="ECO:0000313" key="2">
    <source>
        <dbReference type="Proteomes" id="UP000002287"/>
    </source>
</evidence>
<name>A4JVR1_BURVG</name>
<dbReference type="AlphaFoldDB" id="A4JVR1"/>
<protein>
    <submittedName>
        <fullName evidence="1">Uncharacterized protein</fullName>
    </submittedName>
</protein>
<dbReference type="EMBL" id="CP000619">
    <property type="protein sequence ID" value="ABO60364.1"/>
    <property type="molecule type" value="Genomic_DNA"/>
</dbReference>
<reference evidence="1 2" key="1">
    <citation type="submission" date="2007-03" db="EMBL/GenBank/DDBJ databases">
        <title>Complete sequence of plasmid pBVIE03 of Burkholderia vietnamiensis G4.</title>
        <authorList>
            <consortium name="US DOE Joint Genome Institute"/>
            <person name="Copeland A."/>
            <person name="Lucas S."/>
            <person name="Lapidus A."/>
            <person name="Barry K."/>
            <person name="Detter J.C."/>
            <person name="Glavina del Rio T."/>
            <person name="Hammon N."/>
            <person name="Israni S."/>
            <person name="Dalin E."/>
            <person name="Tice H."/>
            <person name="Pitluck S."/>
            <person name="Chain P."/>
            <person name="Malfatti S."/>
            <person name="Shin M."/>
            <person name="Vergez L."/>
            <person name="Schmutz J."/>
            <person name="Larimer F."/>
            <person name="Land M."/>
            <person name="Hauser L."/>
            <person name="Kyrpides N."/>
            <person name="Tiedje J."/>
            <person name="Richardson P."/>
        </authorList>
    </citation>
    <scope>NUCLEOTIDE SEQUENCE [LARGE SCALE GENOMIC DNA]</scope>
    <source>
        <strain evidence="2">G4 / LMG 22486</strain>
        <plasmid evidence="1 2">pBVIE03</plasmid>
    </source>
</reference>
<geneLocation type="plasmid" evidence="1 2">
    <name>pBVIE03</name>
</geneLocation>
<dbReference type="KEGG" id="bvi:Bcep1808_7489"/>
<accession>A4JVR1</accession>
<evidence type="ECO:0000313" key="1">
    <source>
        <dbReference type="EMBL" id="ABO60364.1"/>
    </source>
</evidence>